<feature type="compositionally biased region" description="Polar residues" evidence="1">
    <location>
        <begin position="765"/>
        <end position="776"/>
    </location>
</feature>
<reference evidence="3 4" key="1">
    <citation type="submission" date="2018-04" db="EMBL/GenBank/DDBJ databases">
        <authorList>
            <person name="Zhang X."/>
            <person name="Yuan J."/>
            <person name="Li F."/>
            <person name="Xiang J."/>
        </authorList>
    </citation>
    <scope>NUCLEOTIDE SEQUENCE [LARGE SCALE GENOMIC DNA]</scope>
    <source>
        <tissue evidence="3">Muscle</tissue>
    </source>
</reference>
<evidence type="ECO:0000313" key="4">
    <source>
        <dbReference type="Proteomes" id="UP000283509"/>
    </source>
</evidence>
<dbReference type="EMBL" id="QCYY01001567">
    <property type="protein sequence ID" value="ROT77112.1"/>
    <property type="molecule type" value="Genomic_DNA"/>
</dbReference>
<evidence type="ECO:0000259" key="2">
    <source>
        <dbReference type="Pfam" id="PF15045"/>
    </source>
</evidence>
<evidence type="ECO:0000256" key="1">
    <source>
        <dbReference type="SAM" id="MobiDB-lite"/>
    </source>
</evidence>
<keyword evidence="4" id="KW-1185">Reference proteome</keyword>
<feature type="region of interest" description="Disordered" evidence="1">
    <location>
        <begin position="1"/>
        <end position="207"/>
    </location>
</feature>
<feature type="compositionally biased region" description="Polar residues" evidence="1">
    <location>
        <begin position="264"/>
        <end position="287"/>
    </location>
</feature>
<organism evidence="3 4">
    <name type="scientific">Penaeus vannamei</name>
    <name type="common">Whiteleg shrimp</name>
    <name type="synonym">Litopenaeus vannamei</name>
    <dbReference type="NCBI Taxonomy" id="6689"/>
    <lineage>
        <taxon>Eukaryota</taxon>
        <taxon>Metazoa</taxon>
        <taxon>Ecdysozoa</taxon>
        <taxon>Arthropoda</taxon>
        <taxon>Crustacea</taxon>
        <taxon>Multicrustacea</taxon>
        <taxon>Malacostraca</taxon>
        <taxon>Eumalacostraca</taxon>
        <taxon>Eucarida</taxon>
        <taxon>Decapoda</taxon>
        <taxon>Dendrobranchiata</taxon>
        <taxon>Penaeoidea</taxon>
        <taxon>Penaeidae</taxon>
        <taxon>Penaeus</taxon>
    </lineage>
</organism>
<dbReference type="OrthoDB" id="6353683at2759"/>
<dbReference type="PANTHER" id="PTHR16156:SF10">
    <property type="entry name" value="AFTIPHILIN-RELATED"/>
    <property type="match status" value="1"/>
</dbReference>
<feature type="region of interest" description="Disordered" evidence="1">
    <location>
        <begin position="765"/>
        <end position="871"/>
    </location>
</feature>
<feature type="compositionally biased region" description="Basic and acidic residues" evidence="1">
    <location>
        <begin position="846"/>
        <end position="857"/>
    </location>
</feature>
<feature type="region of interest" description="Disordered" evidence="1">
    <location>
        <begin position="482"/>
        <end position="504"/>
    </location>
</feature>
<sequence length="925" mass="98252">MIPPRVSSSPPPLDSLPTVTCPGEEEDDDEFGDFSTHNSSFDITGLSDKLPPTPDASPSKFPGFGGGSSGKALSVVVEGTREDTISQDSGLGSANHPNEFSPQPQPDARIFEDFASGVPDVSKITENKPSHAVGSKNDQSSNNFADFQSFVSAATEQDPQSSGSSVVVNKETDGYVDTGLSSTSSQAGDPLSFAMSGTPPPLDHVADTTVLDDDFTRLSPSLPPSDADEFGDFTSVEFCADDSKGASHQTVVEDEVIHAESRETNATCKSSNSEETVTEGCQPSKVKSASVIDNVRKQSEIISEDSDSLTPDDWHSVNSGDSSNDVKVLTNVESETVLNNSLTDSKGLTPVEGALDSKHKNYLRTTEVCEDDIDDNKDASSSTCANDNFDDCCVDSSASPAVQEEGSEVSCSITTNNNQLDDTRNNAINNETDCSDRLDSRKMEEDSDFGEFAGPGFVESASNKDSSLDVRTGMADEFKAQNNLGEGAGADDDEFGGFEIHKTDDENDFDFSDFHKAKPGDDEDDLDFGDLRARVESGMFEADESPSADDEFGDFGTFASAVETKTDVADDDDDDEFGDFGAPADDFGGFDGAGGVEDDFGDFSAPTNANEFGKSIHFEDKFGDFSETGAVDNFGAADAEKTGFGDFSAWKGSGFEQVDESNPVLRKLENLVLKWIPRHKGSSPPSGDVNPVPSLHQAVESDAFVWHHLENLEGSAALKLSWGNTQAHNLFLSSVNVDARNILFGQKWSSSVPLFAQTLSFSPLTPAKSSEGSSTGLPVGISGTRSGPTTPPITSLAPAALNKNPLEDSPPIEITNSKDGNAEEQIPPAKFDWTSSGLTNPLEGPGLEREFLSEGGEKGTSGRIKSPPTPSPLVQQILGGGMSKVSSATTPLQSLAPEVRLVVEQLPDLGFMRSRVLMFPIRGEQ</sequence>
<comment type="caution">
    <text evidence="3">The sequence shown here is derived from an EMBL/GenBank/DDBJ whole genome shotgun (WGS) entry which is preliminary data.</text>
</comment>
<feature type="compositionally biased region" description="Acidic residues" evidence="1">
    <location>
        <begin position="23"/>
        <end position="32"/>
    </location>
</feature>
<dbReference type="InterPro" id="IPR029205">
    <property type="entry name" value="Clathrin-bd"/>
</dbReference>
<reference evidence="3 4" key="2">
    <citation type="submission" date="2019-01" db="EMBL/GenBank/DDBJ databases">
        <title>The decoding of complex shrimp genome reveals the adaptation for benthos swimmer, frequently molting mechanism and breeding impact on genome.</title>
        <authorList>
            <person name="Sun Y."/>
            <person name="Gao Y."/>
            <person name="Yu Y."/>
        </authorList>
    </citation>
    <scope>NUCLEOTIDE SEQUENCE [LARGE SCALE GENOMIC DNA]</scope>
    <source>
        <tissue evidence="3">Muscle</tissue>
    </source>
</reference>
<gene>
    <name evidence="3" type="ORF">C7M84_004274</name>
</gene>
<feature type="region of interest" description="Disordered" evidence="1">
    <location>
        <begin position="257"/>
        <end position="326"/>
    </location>
</feature>
<feature type="compositionally biased region" description="Polar residues" evidence="1">
    <location>
        <begin position="86"/>
        <end position="102"/>
    </location>
</feature>
<feature type="compositionally biased region" description="Pro residues" evidence="1">
    <location>
        <begin position="1"/>
        <end position="14"/>
    </location>
</feature>
<protein>
    <recommendedName>
        <fullName evidence="2">Aftiphilin clathrin-binding box domain-containing protein</fullName>
    </recommendedName>
</protein>
<evidence type="ECO:0000313" key="3">
    <source>
        <dbReference type="EMBL" id="ROT77112.1"/>
    </source>
</evidence>
<accession>A0A3R7QFF4</accession>
<feature type="compositionally biased region" description="Polar residues" evidence="1">
    <location>
        <begin position="316"/>
        <end position="326"/>
    </location>
</feature>
<dbReference type="InterPro" id="IPR046359">
    <property type="entry name" value="Aftin-like"/>
</dbReference>
<proteinExistence type="predicted"/>
<dbReference type="PANTHER" id="PTHR16156">
    <property type="entry name" value="AFTIPHILIN A-RELATED"/>
    <property type="match status" value="1"/>
</dbReference>
<dbReference type="AlphaFoldDB" id="A0A3R7QFF4"/>
<dbReference type="Proteomes" id="UP000283509">
    <property type="component" value="Unassembled WGS sequence"/>
</dbReference>
<feature type="domain" description="Aftiphilin clathrin-binding box" evidence="2">
    <location>
        <begin position="705"/>
        <end position="770"/>
    </location>
</feature>
<name>A0A3R7QFF4_PENVA</name>
<dbReference type="STRING" id="6689.A0A3R7QFF4"/>
<feature type="region of interest" description="Disordered" evidence="1">
    <location>
        <begin position="341"/>
        <end position="360"/>
    </location>
</feature>
<dbReference type="GO" id="GO:0032588">
    <property type="term" value="C:trans-Golgi network membrane"/>
    <property type="evidence" value="ECO:0007669"/>
    <property type="project" value="InterPro"/>
</dbReference>
<dbReference type="GO" id="GO:0030121">
    <property type="term" value="C:AP-1 adaptor complex"/>
    <property type="evidence" value="ECO:0007669"/>
    <property type="project" value="TreeGrafter"/>
</dbReference>
<dbReference type="GO" id="GO:0030276">
    <property type="term" value="F:clathrin binding"/>
    <property type="evidence" value="ECO:0007669"/>
    <property type="project" value="InterPro"/>
</dbReference>
<feature type="compositionally biased region" description="Polar residues" evidence="1">
    <location>
        <begin position="136"/>
        <end position="167"/>
    </location>
</feature>
<dbReference type="Pfam" id="PF15045">
    <property type="entry name" value="Clathrin_bdg"/>
    <property type="match status" value="1"/>
</dbReference>